<evidence type="ECO:0000313" key="4">
    <source>
        <dbReference type="Proteomes" id="UP000186817"/>
    </source>
</evidence>
<dbReference type="PROSITE" id="PS00973">
    <property type="entry name" value="USP_2"/>
    <property type="match status" value="1"/>
</dbReference>
<dbReference type="InterPro" id="IPR018200">
    <property type="entry name" value="USP_CS"/>
</dbReference>
<evidence type="ECO:0000259" key="2">
    <source>
        <dbReference type="PROSITE" id="PS50235"/>
    </source>
</evidence>
<accession>A0A1Q9DJ92</accession>
<name>A0A1Q9DJ92_SYMMI</name>
<feature type="region of interest" description="Disordered" evidence="1">
    <location>
        <begin position="1588"/>
        <end position="1654"/>
    </location>
</feature>
<keyword evidence="3" id="KW-0547">Nucleotide-binding</keyword>
<proteinExistence type="predicted"/>
<dbReference type="InterPro" id="IPR050164">
    <property type="entry name" value="Peptidase_C19"/>
</dbReference>
<dbReference type="Proteomes" id="UP000186817">
    <property type="component" value="Unassembled WGS sequence"/>
</dbReference>
<dbReference type="CDD" id="cd02257">
    <property type="entry name" value="Peptidase_C19"/>
    <property type="match status" value="1"/>
</dbReference>
<sequence length="1654" mass="186040">MASEEFLTLQVPLLAGEHRLDSVQEALNHYLEREEVVEDIIYWACENPACSAAGRAGQLPKRRTTVEDWPETLVMSLNRWDNLRGLLPHPVHVDVELRVGGDDVLYRLESVVSHIGELANSGHYVAYRPAAAGFERFDDSTILPVWDNPGHVSREKVYVVCYARVRDLAPPPVLPAKRLAIDLEGDSDDSDVVVAPDFTSLAVAIKMEAKNEAFEAKPMTRSGEPHAKKGKTQGAEAATTCPEQRQQPVQRKQLSNFANYAEEDRRLILMALRDSDSFADALRTIRAKVKHFTLHEKTSFRLNRNTLMGWFRRPELGLRAERSVTAPMPKAVFTRKPSRTSALANLAPQQRDQIVEALASGSKSAALSVFDGTGASPSENRSVPEATMRRWLRLVSSAPMSEEEGRPPAPKAVSQACRHTTWTEECEFNFSVVGTVPKGKQTKCEDEDPSSLWLLEGSWTFCPLCGRRRARGKTQRWSVEDLTSHAVCRPSCDTSALDLLAPAPEDVLQNRILVYTTPQKSIWHTWSAAIGSGAWPLTAVLSSEELKDLAVLTIHVDFRARRGGKAEITSKQKTSLTRCRWRPRPLRELPRGDLAARAFRWLLENNPTYRAWVDRHANFFLANGDMDAAHRELQTAEMLLRSPGIEVAVRPWLYPLPSLADTDYQERLVALGWLPPKSKPSIRTGFMRKLESRCLDYSTDFPLHCLLYDTCMAKTISSVQAIADRQKIAPEQVASDMDGFDVYWHQQLRKMEDICRQEYERNGSLEEALPSVFFTVAPAEWRYLLHNGMFHDTPLSEQQTNVTLHLYHTLEVMLQYHILKDGASLRRIGLAAVRQWSYRFEFQSRGTLHVHCVLWADLLPERTADDLCGRTGKIHDSEFVRLLEGIFRSRVDVQCGDGSHNLLQYVAGYVSKASDALSFCHPQAQRDGTAEEQSKWRQTYRLLCKRCPMEQEIVMEFAGLPMVKHSFSGVALFAPIPGSKAKNTSRDQYLVYQFFLQQPADALGCASGLSFMQWMRKFRVVDVEKRIVALRNVAGPMKNMNCGLAISFPFELLDIFVGAWAATFLPDVLEHRLYPEVEEDGRHYGQEHMAERQRRASFAAPEGFKHLKAVLCLDRFQLYRRDPMVFHPNVGELLALMEKDLILRGLTADRIATFKARIHACTLLLCAFRDGQEDPTLWTARSVSAPPARIWSREQQEVLNHVQRGTTISDTADMETSRRVLQVAGGPGTGKTEVIIAAVRRALEDGCRVLIAGPIGLLVSMYRLRLPHLQNLTMETLHSAFRITRDTDAAYIPPGRLRHYDLIVVDEVSQIDSFVWRKLKTALGELRPELQTALERQREDNLILYVKLEHHEAARSVDPAMLDFLEAARLEQPSRGALVDFFRDRILPADPIAATRAALNMEARTHERFTFLTVRNQGAAYLNLARLELQFPEAARVLKQGGGIPADVERVVLAAGMRIRLTLNVDKERGFVNGNTGIVRSMLRSDVFLLHSDQGIPILVHPVTQKGRKFLPVTYGWATTMRRAQGATLEKVGLWFDRKLPDRGYAYVGLSRAQRRSDVFLMGKIRRTDWRPVGGEGRPGEQTVLSALSESTNDSDVSSFGSTDDRSPSSDDISLDGTPETESSGEPSFDCESSESASDGDFSSHAGFDRSGSE</sequence>
<comment type="caution">
    <text evidence="3">The sequence shown here is derived from an EMBL/GenBank/DDBJ whole genome shotgun (WGS) entry which is preliminary data.</text>
</comment>
<dbReference type="EMBL" id="LSRX01000511">
    <property type="protein sequence ID" value="OLP95233.1"/>
    <property type="molecule type" value="Genomic_DNA"/>
</dbReference>
<dbReference type="Gene3D" id="3.90.70.10">
    <property type="entry name" value="Cysteine proteinases"/>
    <property type="match status" value="1"/>
</dbReference>
<dbReference type="GO" id="GO:0005829">
    <property type="term" value="C:cytosol"/>
    <property type="evidence" value="ECO:0007669"/>
    <property type="project" value="TreeGrafter"/>
</dbReference>
<keyword evidence="3" id="KW-0378">Hydrolase</keyword>
<dbReference type="InterPro" id="IPR028889">
    <property type="entry name" value="USP"/>
</dbReference>
<protein>
    <submittedName>
        <fullName evidence="3">ATP-dependent DNA helicase PIF1</fullName>
    </submittedName>
</protein>
<keyword evidence="3" id="KW-0067">ATP-binding</keyword>
<keyword evidence="4" id="KW-1185">Reference proteome</keyword>
<feature type="compositionally biased region" description="Polar residues" evidence="1">
    <location>
        <begin position="1588"/>
        <end position="1602"/>
    </location>
</feature>
<dbReference type="GO" id="GO:0004386">
    <property type="term" value="F:helicase activity"/>
    <property type="evidence" value="ECO:0007669"/>
    <property type="project" value="UniProtKB-KW"/>
</dbReference>
<feature type="region of interest" description="Disordered" evidence="1">
    <location>
        <begin position="215"/>
        <end position="249"/>
    </location>
</feature>
<evidence type="ECO:0000313" key="3">
    <source>
        <dbReference type="EMBL" id="OLP95233.1"/>
    </source>
</evidence>
<evidence type="ECO:0000256" key="1">
    <source>
        <dbReference type="SAM" id="MobiDB-lite"/>
    </source>
</evidence>
<dbReference type="InterPro" id="IPR027417">
    <property type="entry name" value="P-loop_NTPase"/>
</dbReference>
<dbReference type="InterPro" id="IPR038765">
    <property type="entry name" value="Papain-like_cys_pep_sf"/>
</dbReference>
<dbReference type="PANTHER" id="PTHR24006:SF827">
    <property type="entry name" value="UBIQUITIN CARBOXYL-TERMINAL HYDROLASE 34"/>
    <property type="match status" value="1"/>
</dbReference>
<dbReference type="InterPro" id="IPR001394">
    <property type="entry name" value="Peptidase_C19_UCH"/>
</dbReference>
<dbReference type="SUPFAM" id="SSF52540">
    <property type="entry name" value="P-loop containing nucleoside triphosphate hydrolases"/>
    <property type="match status" value="2"/>
</dbReference>
<dbReference type="Pfam" id="PF00443">
    <property type="entry name" value="UCH"/>
    <property type="match status" value="1"/>
</dbReference>
<dbReference type="PANTHER" id="PTHR24006">
    <property type="entry name" value="UBIQUITIN CARBOXYL-TERMINAL HYDROLASE"/>
    <property type="match status" value="1"/>
</dbReference>
<dbReference type="PROSITE" id="PS50235">
    <property type="entry name" value="USP_3"/>
    <property type="match status" value="1"/>
</dbReference>
<dbReference type="GO" id="GO:0005634">
    <property type="term" value="C:nucleus"/>
    <property type="evidence" value="ECO:0007669"/>
    <property type="project" value="TreeGrafter"/>
</dbReference>
<reference evidence="3 4" key="1">
    <citation type="submission" date="2016-02" db="EMBL/GenBank/DDBJ databases">
        <title>Genome analysis of coral dinoflagellate symbionts highlights evolutionary adaptations to a symbiotic lifestyle.</title>
        <authorList>
            <person name="Aranda M."/>
            <person name="Li Y."/>
            <person name="Liew Y.J."/>
            <person name="Baumgarten S."/>
            <person name="Simakov O."/>
            <person name="Wilson M."/>
            <person name="Piel J."/>
            <person name="Ashoor H."/>
            <person name="Bougouffa S."/>
            <person name="Bajic V.B."/>
            <person name="Ryu T."/>
            <person name="Ravasi T."/>
            <person name="Bayer T."/>
            <person name="Micklem G."/>
            <person name="Kim H."/>
            <person name="Bhak J."/>
            <person name="Lajeunesse T.C."/>
            <person name="Voolstra C.R."/>
        </authorList>
    </citation>
    <scope>NUCLEOTIDE SEQUENCE [LARGE SCALE GENOMIC DNA]</scope>
    <source>
        <strain evidence="3 4">CCMP2467</strain>
    </source>
</reference>
<feature type="compositionally biased region" description="Low complexity" evidence="1">
    <location>
        <begin position="1634"/>
        <end position="1644"/>
    </location>
</feature>
<organism evidence="3 4">
    <name type="scientific">Symbiodinium microadriaticum</name>
    <name type="common">Dinoflagellate</name>
    <name type="synonym">Zooxanthella microadriatica</name>
    <dbReference type="NCBI Taxonomy" id="2951"/>
    <lineage>
        <taxon>Eukaryota</taxon>
        <taxon>Sar</taxon>
        <taxon>Alveolata</taxon>
        <taxon>Dinophyceae</taxon>
        <taxon>Suessiales</taxon>
        <taxon>Symbiodiniaceae</taxon>
        <taxon>Symbiodinium</taxon>
    </lineage>
</organism>
<dbReference type="OrthoDB" id="419287at2759"/>
<keyword evidence="3" id="KW-0347">Helicase</keyword>
<dbReference type="Pfam" id="PF13245">
    <property type="entry name" value="AAA_19"/>
    <property type="match status" value="1"/>
</dbReference>
<dbReference type="GO" id="GO:0016579">
    <property type="term" value="P:protein deubiquitination"/>
    <property type="evidence" value="ECO:0007669"/>
    <property type="project" value="InterPro"/>
</dbReference>
<dbReference type="GO" id="GO:0004843">
    <property type="term" value="F:cysteine-type deubiquitinase activity"/>
    <property type="evidence" value="ECO:0007669"/>
    <property type="project" value="InterPro"/>
</dbReference>
<gene>
    <name evidence="3" type="primary">pif1</name>
    <name evidence="3" type="ORF">AK812_SmicGene22643</name>
</gene>
<dbReference type="SUPFAM" id="SSF54001">
    <property type="entry name" value="Cysteine proteinases"/>
    <property type="match status" value="1"/>
</dbReference>
<feature type="domain" description="USP" evidence="2">
    <location>
        <begin position="1"/>
        <end position="165"/>
    </location>
</feature>
<dbReference type="Gene3D" id="3.40.50.300">
    <property type="entry name" value="P-loop containing nucleotide triphosphate hydrolases"/>
    <property type="match status" value="1"/>
</dbReference>